<dbReference type="InterPro" id="IPR019644">
    <property type="entry name" value="DUF2508"/>
</dbReference>
<reference evidence="1 2" key="1">
    <citation type="submission" date="2016-10" db="EMBL/GenBank/DDBJ databases">
        <authorList>
            <person name="de Groot N.N."/>
        </authorList>
    </citation>
    <scope>NUCLEOTIDE SEQUENCE [LARGE SCALE GENOMIC DNA]</scope>
    <source>
        <strain evidence="1 2">CGMCC 1.7727</strain>
    </source>
</reference>
<dbReference type="Proteomes" id="UP000199687">
    <property type="component" value="Unassembled WGS sequence"/>
</dbReference>
<dbReference type="STRING" id="531814.SAMN04487944_12079"/>
<dbReference type="EMBL" id="FOGL01000020">
    <property type="protein sequence ID" value="SES15254.1"/>
    <property type="molecule type" value="Genomic_DNA"/>
</dbReference>
<proteinExistence type="predicted"/>
<dbReference type="RefSeq" id="WP_089743288.1">
    <property type="nucleotide sequence ID" value="NZ_FOGL01000020.1"/>
</dbReference>
<dbReference type="AlphaFoldDB" id="A0A1H9V1J2"/>
<accession>A0A1H9V1J2</accession>
<evidence type="ECO:0000313" key="2">
    <source>
        <dbReference type="Proteomes" id="UP000199687"/>
    </source>
</evidence>
<protein>
    <submittedName>
        <fullName evidence="1">Uncharacterized protein</fullName>
    </submittedName>
</protein>
<gene>
    <name evidence="1" type="ORF">SAMN04487944_12079</name>
</gene>
<sequence>MFRKRKVKKEVMDQELLQTIYHLKNEWANLEDIMGRSIEPTERGLCDLAVAKAKYFYLIREAKRRKISAV</sequence>
<dbReference type="OrthoDB" id="2166610at2"/>
<dbReference type="Pfam" id="PF10704">
    <property type="entry name" value="DUF2508"/>
    <property type="match status" value="1"/>
</dbReference>
<keyword evidence="2" id="KW-1185">Reference proteome</keyword>
<organism evidence="1 2">
    <name type="scientific">Gracilibacillus ureilyticus</name>
    <dbReference type="NCBI Taxonomy" id="531814"/>
    <lineage>
        <taxon>Bacteria</taxon>
        <taxon>Bacillati</taxon>
        <taxon>Bacillota</taxon>
        <taxon>Bacilli</taxon>
        <taxon>Bacillales</taxon>
        <taxon>Bacillaceae</taxon>
        <taxon>Gracilibacillus</taxon>
    </lineage>
</organism>
<name>A0A1H9V1J2_9BACI</name>
<evidence type="ECO:0000313" key="1">
    <source>
        <dbReference type="EMBL" id="SES15254.1"/>
    </source>
</evidence>